<evidence type="ECO:0000256" key="3">
    <source>
        <dbReference type="ARBA" id="ARBA00022679"/>
    </source>
</evidence>
<name>A0A8D9DXE1_9HEMI</name>
<dbReference type="EC" id="2.3.1.199" evidence="10"/>
<keyword evidence="6 10" id="KW-1133">Transmembrane helix</keyword>
<comment type="similarity">
    <text evidence="10">Belongs to the ELO family.</text>
</comment>
<keyword evidence="9 10" id="KW-0275">Fatty acid biosynthesis</keyword>
<dbReference type="GO" id="GO:0019367">
    <property type="term" value="P:fatty acid elongation, saturated fatty acid"/>
    <property type="evidence" value="ECO:0007669"/>
    <property type="project" value="TreeGrafter"/>
</dbReference>
<evidence type="ECO:0000313" key="11">
    <source>
        <dbReference type="EMBL" id="CAG6731474.1"/>
    </source>
</evidence>
<dbReference type="GO" id="GO:0009922">
    <property type="term" value="F:fatty acid elongase activity"/>
    <property type="evidence" value="ECO:0007669"/>
    <property type="project" value="UniProtKB-EC"/>
</dbReference>
<keyword evidence="3 10" id="KW-0808">Transferase</keyword>
<dbReference type="PANTHER" id="PTHR11157">
    <property type="entry name" value="FATTY ACID ACYL TRANSFERASE-RELATED"/>
    <property type="match status" value="1"/>
</dbReference>
<dbReference type="Pfam" id="PF01151">
    <property type="entry name" value="ELO"/>
    <property type="match status" value="1"/>
</dbReference>
<keyword evidence="8 10" id="KW-0472">Membrane</keyword>
<keyword evidence="5 10" id="KW-0276">Fatty acid metabolism</keyword>
<feature type="transmembrane region" description="Helical" evidence="10">
    <location>
        <begin position="166"/>
        <end position="185"/>
    </location>
</feature>
<evidence type="ECO:0000256" key="9">
    <source>
        <dbReference type="ARBA" id="ARBA00023160"/>
    </source>
</evidence>
<dbReference type="InterPro" id="IPR002076">
    <property type="entry name" value="ELO_fam"/>
</dbReference>
<evidence type="ECO:0000256" key="2">
    <source>
        <dbReference type="ARBA" id="ARBA00022516"/>
    </source>
</evidence>
<keyword evidence="7 10" id="KW-0443">Lipid metabolism</keyword>
<keyword evidence="4 10" id="KW-0812">Transmembrane</keyword>
<dbReference type="GO" id="GO:0042761">
    <property type="term" value="P:very long-chain fatty acid biosynthetic process"/>
    <property type="evidence" value="ECO:0007669"/>
    <property type="project" value="TreeGrafter"/>
</dbReference>
<feature type="transmembrane region" description="Helical" evidence="10">
    <location>
        <begin position="142"/>
        <end position="160"/>
    </location>
</feature>
<proteinExistence type="inferred from homology"/>
<evidence type="ECO:0000256" key="5">
    <source>
        <dbReference type="ARBA" id="ARBA00022832"/>
    </source>
</evidence>
<comment type="catalytic activity">
    <reaction evidence="10">
        <text>a very-long-chain acyl-CoA + malonyl-CoA + H(+) = a very-long-chain 3-oxoacyl-CoA + CO2 + CoA</text>
        <dbReference type="Rhea" id="RHEA:32727"/>
        <dbReference type="ChEBI" id="CHEBI:15378"/>
        <dbReference type="ChEBI" id="CHEBI:16526"/>
        <dbReference type="ChEBI" id="CHEBI:57287"/>
        <dbReference type="ChEBI" id="CHEBI:57384"/>
        <dbReference type="ChEBI" id="CHEBI:90725"/>
        <dbReference type="ChEBI" id="CHEBI:90736"/>
        <dbReference type="EC" id="2.3.1.199"/>
    </reaction>
</comment>
<feature type="transmembrane region" description="Helical" evidence="10">
    <location>
        <begin position="64"/>
        <end position="87"/>
    </location>
</feature>
<organism evidence="11">
    <name type="scientific">Cacopsylla melanoneura</name>
    <dbReference type="NCBI Taxonomy" id="428564"/>
    <lineage>
        <taxon>Eukaryota</taxon>
        <taxon>Metazoa</taxon>
        <taxon>Ecdysozoa</taxon>
        <taxon>Arthropoda</taxon>
        <taxon>Hexapoda</taxon>
        <taxon>Insecta</taxon>
        <taxon>Pterygota</taxon>
        <taxon>Neoptera</taxon>
        <taxon>Paraneoptera</taxon>
        <taxon>Hemiptera</taxon>
        <taxon>Sternorrhyncha</taxon>
        <taxon>Psylloidea</taxon>
        <taxon>Psyllidae</taxon>
        <taxon>Psyllinae</taxon>
        <taxon>Cacopsylla</taxon>
    </lineage>
</organism>
<evidence type="ECO:0000256" key="6">
    <source>
        <dbReference type="ARBA" id="ARBA00022989"/>
    </source>
</evidence>
<evidence type="ECO:0000256" key="7">
    <source>
        <dbReference type="ARBA" id="ARBA00023098"/>
    </source>
</evidence>
<sequence length="286" mass="34280">MEAVLRLYNYLNVETADPRTTHLFLIGSPIPGICILVFYNYFVNHLGPRLMEDRKPFKLDRFMIYYNIVQIAASLYLFIEACKVWLYEYSWTCEPVDYTPSEANNHKIFLVYFYFWVKLIDLTDTIIFVLRKKFSSISFLHVYHHTGMVMLSWSGVKWFPGGHDTWLGWLNSIVHVVMYGYYLLCVLRPEYKTSIWWKKHLTQMQMIQFLLNSIHSFQILFYPDCTHPKWTVYVIAPQNLFMFWLFYRFYQQAYCTDTETKKKVKWGKEFTTGGYLGNYCFGISVD</sequence>
<protein>
    <recommendedName>
        <fullName evidence="10">Elongation of very long chain fatty acids protein</fullName>
        <ecNumber evidence="10">2.3.1.199</ecNumber>
    </recommendedName>
    <alternativeName>
        <fullName evidence="10">Very-long-chain 3-oxoacyl-CoA synthase</fullName>
    </alternativeName>
</protein>
<reference evidence="11" key="1">
    <citation type="submission" date="2021-05" db="EMBL/GenBank/DDBJ databases">
        <authorList>
            <person name="Alioto T."/>
            <person name="Alioto T."/>
            <person name="Gomez Garrido J."/>
        </authorList>
    </citation>
    <scope>NUCLEOTIDE SEQUENCE</scope>
</reference>
<comment type="subcellular location">
    <subcellularLocation>
        <location evidence="1">Membrane</location>
        <topology evidence="1">Multi-pass membrane protein</topology>
    </subcellularLocation>
</comment>
<dbReference type="InterPro" id="IPR030457">
    <property type="entry name" value="ELO_CS"/>
</dbReference>
<accession>A0A8D9DXE1</accession>
<dbReference type="PANTHER" id="PTHR11157:SF21">
    <property type="entry name" value="ELONGATION OF VERY LONG CHAIN FATTY ACIDS PROTEIN"/>
    <property type="match status" value="1"/>
</dbReference>
<feature type="transmembrane region" description="Helical" evidence="10">
    <location>
        <begin position="20"/>
        <end position="43"/>
    </location>
</feature>
<evidence type="ECO:0000256" key="4">
    <source>
        <dbReference type="ARBA" id="ARBA00022692"/>
    </source>
</evidence>
<dbReference type="AlphaFoldDB" id="A0A8D9DXE1"/>
<dbReference type="EMBL" id="HBUF01384132">
    <property type="protein sequence ID" value="CAG6731474.1"/>
    <property type="molecule type" value="Transcribed_RNA"/>
</dbReference>
<evidence type="ECO:0000256" key="1">
    <source>
        <dbReference type="ARBA" id="ARBA00004141"/>
    </source>
</evidence>
<dbReference type="PROSITE" id="PS01188">
    <property type="entry name" value="ELO"/>
    <property type="match status" value="1"/>
</dbReference>
<keyword evidence="2 10" id="KW-0444">Lipid biosynthesis</keyword>
<dbReference type="GO" id="GO:0034626">
    <property type="term" value="P:fatty acid elongation, polyunsaturated fatty acid"/>
    <property type="evidence" value="ECO:0007669"/>
    <property type="project" value="TreeGrafter"/>
</dbReference>
<dbReference type="GO" id="GO:0034625">
    <property type="term" value="P:fatty acid elongation, monounsaturated fatty acid"/>
    <property type="evidence" value="ECO:0007669"/>
    <property type="project" value="TreeGrafter"/>
</dbReference>
<feature type="transmembrane region" description="Helical" evidence="10">
    <location>
        <begin position="107"/>
        <end position="130"/>
    </location>
</feature>
<dbReference type="GO" id="GO:0005789">
    <property type="term" value="C:endoplasmic reticulum membrane"/>
    <property type="evidence" value="ECO:0007669"/>
    <property type="project" value="TreeGrafter"/>
</dbReference>
<evidence type="ECO:0000256" key="8">
    <source>
        <dbReference type="ARBA" id="ARBA00023136"/>
    </source>
</evidence>
<evidence type="ECO:0000256" key="10">
    <source>
        <dbReference type="RuleBase" id="RU361115"/>
    </source>
</evidence>
<dbReference type="GO" id="GO:0030148">
    <property type="term" value="P:sphingolipid biosynthetic process"/>
    <property type="evidence" value="ECO:0007669"/>
    <property type="project" value="TreeGrafter"/>
</dbReference>